<keyword evidence="1 2" id="KW-0418">Kinase</keyword>
<proteinExistence type="inferred from homology"/>
<dbReference type="SUPFAM" id="SSF53067">
    <property type="entry name" value="Actin-like ATPase domain"/>
    <property type="match status" value="1"/>
</dbReference>
<dbReference type="Pfam" id="PF03702">
    <property type="entry name" value="AnmK"/>
    <property type="match status" value="1"/>
</dbReference>
<dbReference type="GO" id="GO:0016301">
    <property type="term" value="F:kinase activity"/>
    <property type="evidence" value="ECO:0007669"/>
    <property type="project" value="UniProtKB-KW"/>
</dbReference>
<accession>A0ABP7J7M3</accession>
<keyword evidence="1" id="KW-0067">ATP-binding</keyword>
<evidence type="ECO:0000313" key="2">
    <source>
        <dbReference type="EMBL" id="GAA3835757.1"/>
    </source>
</evidence>
<dbReference type="NCBIfam" id="NF007146">
    <property type="entry name" value="PRK09585.2-6"/>
    <property type="match status" value="1"/>
</dbReference>
<protein>
    <recommendedName>
        <fullName evidence="1">Anhydro-N-acetylmuramic acid kinase</fullName>
        <ecNumber evidence="1">2.7.1.170</ecNumber>
    </recommendedName>
    <alternativeName>
        <fullName evidence="1">AnhMurNAc kinase</fullName>
    </alternativeName>
</protein>
<name>A0ABP7J7M3_9ACTN</name>
<dbReference type="PANTHER" id="PTHR30605">
    <property type="entry name" value="ANHYDRO-N-ACETYLMURAMIC ACID KINASE"/>
    <property type="match status" value="1"/>
</dbReference>
<dbReference type="PANTHER" id="PTHR30605:SF0">
    <property type="entry name" value="ANHYDRO-N-ACETYLMURAMIC ACID KINASE"/>
    <property type="match status" value="1"/>
</dbReference>
<keyword evidence="1" id="KW-0547">Nucleotide-binding</keyword>
<gene>
    <name evidence="1" type="primary">anmK</name>
    <name evidence="2" type="ORF">GCM10022226_66720</name>
</gene>
<comment type="function">
    <text evidence="1">Catalyzes the specific phosphorylation of 1,6-anhydro-N-acetylmuramic acid (anhMurNAc) with the simultaneous cleavage of the 1,6-anhydro ring, generating MurNAc-6-P. Is required for the utilization of anhMurNAc either imported from the medium or derived from its own cell wall murein, and thus plays a role in cell wall recycling.</text>
</comment>
<feature type="binding site" evidence="1">
    <location>
        <begin position="9"/>
        <end position="16"/>
    </location>
    <ligand>
        <name>ATP</name>
        <dbReference type="ChEBI" id="CHEBI:30616"/>
    </ligand>
</feature>
<reference evidence="3" key="1">
    <citation type="journal article" date="2019" name="Int. J. Syst. Evol. Microbiol.">
        <title>The Global Catalogue of Microorganisms (GCM) 10K type strain sequencing project: providing services to taxonomists for standard genome sequencing and annotation.</title>
        <authorList>
            <consortium name="The Broad Institute Genomics Platform"/>
            <consortium name="The Broad Institute Genome Sequencing Center for Infectious Disease"/>
            <person name="Wu L."/>
            <person name="Ma J."/>
        </authorList>
    </citation>
    <scope>NUCLEOTIDE SEQUENCE [LARGE SCALE GENOMIC DNA]</scope>
    <source>
        <strain evidence="3">JCM 16908</strain>
    </source>
</reference>
<evidence type="ECO:0000256" key="1">
    <source>
        <dbReference type="HAMAP-Rule" id="MF_01270"/>
    </source>
</evidence>
<dbReference type="HAMAP" id="MF_01270">
    <property type="entry name" value="AnhMurNAc_kinase"/>
    <property type="match status" value="1"/>
</dbReference>
<comment type="caution">
    <text evidence="2">The sequence shown here is derived from an EMBL/GenBank/DDBJ whole genome shotgun (WGS) entry which is preliminary data.</text>
</comment>
<dbReference type="InterPro" id="IPR005338">
    <property type="entry name" value="Anhydro_N_Ac-Mur_kinase"/>
</dbReference>
<dbReference type="EC" id="2.7.1.170" evidence="1"/>
<keyword evidence="1" id="KW-0808">Transferase</keyword>
<dbReference type="Gene3D" id="3.30.420.40">
    <property type="match status" value="2"/>
</dbReference>
<keyword evidence="3" id="KW-1185">Reference proteome</keyword>
<comment type="similarity">
    <text evidence="1">Belongs to the anhydro-N-acetylmuramic acid kinase family.</text>
</comment>
<organism evidence="2 3">
    <name type="scientific">Sphaerisporangium flaviroseum</name>
    <dbReference type="NCBI Taxonomy" id="509199"/>
    <lineage>
        <taxon>Bacteria</taxon>
        <taxon>Bacillati</taxon>
        <taxon>Actinomycetota</taxon>
        <taxon>Actinomycetes</taxon>
        <taxon>Streptosporangiales</taxon>
        <taxon>Streptosporangiaceae</taxon>
        <taxon>Sphaerisporangium</taxon>
    </lineage>
</organism>
<dbReference type="RefSeq" id="WP_344949653.1">
    <property type="nucleotide sequence ID" value="NZ_BAAAZR010000038.1"/>
</dbReference>
<dbReference type="InterPro" id="IPR043129">
    <property type="entry name" value="ATPase_NBD"/>
</dbReference>
<sequence length="400" mass="41034">MRILGMISGTSHDGIDAALVDFDRTDGTLSGAVQYTASTPYPAGLRARLIAALPPAATTLAEVCELDTLIGQSFAEAAAEAIARAGAVDLIVSHGQTVFHWVDGAHARGTLQIGQPAWIAERTGAPVLSDVRVRDITAGGHGAPLVSLLDALLLAGHNGAAAALNLGGIANMTVVRGVDDLVAHDIGPANALVDAVVVSDGLSERGFDEDGRIAASGTVDERLLEVLLADPYYRRPAPKSTGKELFHLAYVEDAMARAGSRPRAADLVATLTELTVRTVGRDVTASGVDLLVVSGGGCRNPVLMEGLRRVLPGVTIALSDEYGAPADDKEAIAFALIGWYSLHGLPGTVPAGTGARAARVLGTLTPGAGPLVLPVPATEAPRALTLTGPHPARGAEERRG</sequence>
<comment type="pathway">
    <text evidence="1">Cell wall biogenesis; peptidoglycan recycling.</text>
</comment>
<keyword evidence="1" id="KW-0119">Carbohydrate metabolism</keyword>
<evidence type="ECO:0000313" key="3">
    <source>
        <dbReference type="Proteomes" id="UP001500888"/>
    </source>
</evidence>
<comment type="pathway">
    <text evidence="1">Amino-sugar metabolism; 1,6-anhydro-N-acetylmuramate degradation.</text>
</comment>
<comment type="catalytic activity">
    <reaction evidence="1">
        <text>1,6-anhydro-N-acetyl-beta-muramate + ATP + H2O = N-acetyl-D-muramate 6-phosphate + ADP + H(+)</text>
        <dbReference type="Rhea" id="RHEA:24952"/>
        <dbReference type="ChEBI" id="CHEBI:15377"/>
        <dbReference type="ChEBI" id="CHEBI:15378"/>
        <dbReference type="ChEBI" id="CHEBI:30616"/>
        <dbReference type="ChEBI" id="CHEBI:58690"/>
        <dbReference type="ChEBI" id="CHEBI:58722"/>
        <dbReference type="ChEBI" id="CHEBI:456216"/>
        <dbReference type="EC" id="2.7.1.170"/>
    </reaction>
</comment>
<dbReference type="Proteomes" id="UP001500888">
    <property type="component" value="Unassembled WGS sequence"/>
</dbReference>
<dbReference type="EMBL" id="BAAAZR010000038">
    <property type="protein sequence ID" value="GAA3835757.1"/>
    <property type="molecule type" value="Genomic_DNA"/>
</dbReference>